<feature type="compositionally biased region" description="Polar residues" evidence="2">
    <location>
        <begin position="941"/>
        <end position="954"/>
    </location>
</feature>
<comment type="caution">
    <text evidence="4">The sequence shown here is derived from an EMBL/GenBank/DDBJ whole genome shotgun (WGS) entry which is preliminary data.</text>
</comment>
<dbReference type="InterPro" id="IPR043161">
    <property type="entry name" value="DOCK_C_lobe_A"/>
</dbReference>
<sequence length="999" mass="113418">MLFVNRSVLGFLVTTASMEARDLLFTNAYKCVFQVLENETIDIDAARMALGVILSSLSVSFGKDKIIIDNEKKSLQLLQTQITHVLCKIFNRYYDYCHAQKMVTPKRTYTQLFPSVYPFPVNTIDSNVPDEAFCEVLLEFNVVISWLCVLTLDCEEDIKRLIGNGVDDIGMFHGLRPYVGGFMEYVTDPRKPVNNHLALKRLTQPDFYPGPKWISLKAFSNLSCQHYLAEAAVFVQLPPLDHPELFTKEMQDFWIEFFSTNLRCATSKVASIEHLCILTKRAVYNITGDLRTRVAGAIERSWARFPRPATPEEIQRFGITAFDGYHGMLFTDDNVNALTEVMLFSLQRNDRCIEVGINMCYDIICCYWIHQQDLYELERETISALYDCFLNPERYTPEPAEVKNFLVAIQKRSAIDVEDEAYHPAMKYLQVCGEFMSEAIQLKAIPAGPEFDDFRTFVKLRISSYLMNVDKPELLQSLIHNMYEHYLSKNDYVQAGLSLQLLADTYNWDPVAYLPACNAPQFPAQSEFKRKEALYTMMARKFVKGNRLEQAVECYDELLDAYRDQNFDLIGLSFCHGELCKVFKSLESVGRIEPSYFMMQCLGFGFPTENRGKVYIFEGEAFEHITSIHHRMVRMYPGAKIVKTEDEAKKLAAKPPIGKYLFIKTVVPYRNKAVSKQLSFMTQQYLERKELNTFVSTRRLPGSSNVTNLWTEETTYETELTFPALMNRSEVKQTNVVKLSPIKNAVKSLLEKNGELSTLEFWIKRSLKEGIDPKTISNATHFNNLSRILAGTVDSPVNGGVGQYRVFLTGVISDDPEYDNDVVYLKNCFDNLIKLLNNLLKLHEALVPANLRPQHEVMVELFQKNFKAEIEELKLDTKSVLKLDELVQALISANIRNHRNQNRLMSSNYAGSSTDMQSSSNLSNPNSSTGNFLANRDDDTSSLIGSNTSGSIHNSIHSASSGSKLSSAVSSFSGRPGSTAGWSATGSQYGGKRTVLNYK</sequence>
<evidence type="ECO:0000256" key="1">
    <source>
        <dbReference type="PROSITE-ProRule" id="PRU00984"/>
    </source>
</evidence>
<evidence type="ECO:0000259" key="3">
    <source>
        <dbReference type="PROSITE" id="PS51651"/>
    </source>
</evidence>
<dbReference type="InterPro" id="IPR043162">
    <property type="entry name" value="DOCK_C_lobe_C"/>
</dbReference>
<feature type="region of interest" description="Disordered" evidence="2">
    <location>
        <begin position="902"/>
        <end position="957"/>
    </location>
</feature>
<dbReference type="Gene3D" id="1.25.40.410">
    <property type="match status" value="1"/>
</dbReference>
<feature type="compositionally biased region" description="Low complexity" evidence="2">
    <location>
        <begin position="918"/>
        <end position="928"/>
    </location>
</feature>
<dbReference type="GO" id="GO:0005737">
    <property type="term" value="C:cytoplasm"/>
    <property type="evidence" value="ECO:0007669"/>
    <property type="project" value="TreeGrafter"/>
</dbReference>
<evidence type="ECO:0000313" key="4">
    <source>
        <dbReference type="EMBL" id="GMG23242.1"/>
    </source>
</evidence>
<feature type="compositionally biased region" description="Polar residues" evidence="2">
    <location>
        <begin position="902"/>
        <end position="917"/>
    </location>
</feature>
<dbReference type="PANTHER" id="PTHR45653:SF10">
    <property type="entry name" value="MYOBLAST CITY, ISOFORM B"/>
    <property type="match status" value="1"/>
</dbReference>
<keyword evidence="5" id="KW-1185">Reference proteome</keyword>
<dbReference type="CDD" id="cd11684">
    <property type="entry name" value="DHR2_DOCK"/>
    <property type="match status" value="1"/>
</dbReference>
<protein>
    <submittedName>
        <fullName evidence="4">Unnamed protein product</fullName>
    </submittedName>
</protein>
<dbReference type="Pfam" id="PF20421">
    <property type="entry name" value="DHR-2_Lobe_C"/>
    <property type="match status" value="1"/>
</dbReference>
<dbReference type="InterPro" id="IPR026791">
    <property type="entry name" value="DOCK"/>
</dbReference>
<dbReference type="PROSITE" id="PS51651">
    <property type="entry name" value="DOCKER"/>
    <property type="match status" value="1"/>
</dbReference>
<dbReference type="GO" id="GO:0005085">
    <property type="term" value="F:guanyl-nucleotide exchange factor activity"/>
    <property type="evidence" value="ECO:0007669"/>
    <property type="project" value="InterPro"/>
</dbReference>
<evidence type="ECO:0000256" key="2">
    <source>
        <dbReference type="SAM" id="MobiDB-lite"/>
    </source>
</evidence>
<comment type="similarity">
    <text evidence="1">Belongs to the DOCK family.</text>
</comment>
<name>A0A9W6YX00_AMBMO</name>
<dbReference type="InterPro" id="IPR046773">
    <property type="entry name" value="DOCKER_Lobe_C"/>
</dbReference>
<proteinExistence type="inferred from homology"/>
<dbReference type="GO" id="GO:0007264">
    <property type="term" value="P:small GTPase-mediated signal transduction"/>
    <property type="evidence" value="ECO:0007669"/>
    <property type="project" value="InterPro"/>
</dbReference>
<accession>A0A9W6YX00</accession>
<dbReference type="OrthoDB" id="18896at2759"/>
<reference evidence="4" key="1">
    <citation type="submission" date="2023-04" db="EMBL/GenBank/DDBJ databases">
        <title>Ambrosiozyma monospora NBRC 1965.</title>
        <authorList>
            <person name="Ichikawa N."/>
            <person name="Sato H."/>
            <person name="Tonouchi N."/>
        </authorList>
    </citation>
    <scope>NUCLEOTIDE SEQUENCE</scope>
    <source>
        <strain evidence="4">NBRC 1965</strain>
    </source>
</reference>
<dbReference type="Proteomes" id="UP001165063">
    <property type="component" value="Unassembled WGS sequence"/>
</dbReference>
<organism evidence="4 5">
    <name type="scientific">Ambrosiozyma monospora</name>
    <name type="common">Yeast</name>
    <name type="synonym">Endomycopsis monosporus</name>
    <dbReference type="NCBI Taxonomy" id="43982"/>
    <lineage>
        <taxon>Eukaryota</taxon>
        <taxon>Fungi</taxon>
        <taxon>Dikarya</taxon>
        <taxon>Ascomycota</taxon>
        <taxon>Saccharomycotina</taxon>
        <taxon>Pichiomycetes</taxon>
        <taxon>Pichiales</taxon>
        <taxon>Pichiaceae</taxon>
        <taxon>Ambrosiozyma</taxon>
    </lineage>
</organism>
<dbReference type="AlphaFoldDB" id="A0A9W6YX00"/>
<dbReference type="EMBL" id="BSXU01001054">
    <property type="protein sequence ID" value="GMG23242.1"/>
    <property type="molecule type" value="Genomic_DNA"/>
</dbReference>
<feature type="domain" description="DOCKER" evidence="3">
    <location>
        <begin position="466"/>
        <end position="878"/>
    </location>
</feature>
<dbReference type="GO" id="GO:0031267">
    <property type="term" value="F:small GTPase binding"/>
    <property type="evidence" value="ECO:0007669"/>
    <property type="project" value="TreeGrafter"/>
</dbReference>
<gene>
    <name evidence="4" type="ORF">Amon01_000275700</name>
</gene>
<dbReference type="InterPro" id="IPR027357">
    <property type="entry name" value="DOCKER_dom"/>
</dbReference>
<dbReference type="GO" id="GO:0005886">
    <property type="term" value="C:plasma membrane"/>
    <property type="evidence" value="ECO:0007669"/>
    <property type="project" value="TreeGrafter"/>
</dbReference>
<dbReference type="Gene3D" id="1.20.58.740">
    <property type="match status" value="1"/>
</dbReference>
<dbReference type="PANTHER" id="PTHR45653">
    <property type="entry name" value="DEDICATOR OF CYTOKINESIS"/>
    <property type="match status" value="1"/>
</dbReference>
<evidence type="ECO:0000313" key="5">
    <source>
        <dbReference type="Proteomes" id="UP001165063"/>
    </source>
</evidence>